<accession>A0A915IT92</accession>
<dbReference type="Gene3D" id="2.60.120.330">
    <property type="entry name" value="B-lactam Antibiotic, Isopenicillin N Synthase, Chain"/>
    <property type="match status" value="1"/>
</dbReference>
<dbReference type="Pfam" id="PF05118">
    <property type="entry name" value="Asp_Arg_Hydrox"/>
    <property type="match status" value="1"/>
</dbReference>
<evidence type="ECO:0000256" key="1">
    <source>
        <dbReference type="ARBA" id="ARBA00007730"/>
    </source>
</evidence>
<reference evidence="5" key="1">
    <citation type="submission" date="2022-11" db="UniProtKB">
        <authorList>
            <consortium name="WormBaseParasite"/>
        </authorList>
    </citation>
    <scope>IDENTIFICATION</scope>
</reference>
<comment type="similarity">
    <text evidence="1">Belongs to the aspartyl/asparaginyl beta-hydroxylase family.</text>
</comment>
<dbReference type="GO" id="GO:0005783">
    <property type="term" value="C:endoplasmic reticulum"/>
    <property type="evidence" value="ECO:0007669"/>
    <property type="project" value="TreeGrafter"/>
</dbReference>
<dbReference type="InterPro" id="IPR039038">
    <property type="entry name" value="ASPH"/>
</dbReference>
<keyword evidence="4" id="KW-1185">Reference proteome</keyword>
<evidence type="ECO:0000256" key="2">
    <source>
        <dbReference type="PROSITE-ProRule" id="PRU00339"/>
    </source>
</evidence>
<dbReference type="SUPFAM" id="SSF48452">
    <property type="entry name" value="TPR-like"/>
    <property type="match status" value="1"/>
</dbReference>
<protein>
    <submittedName>
        <fullName evidence="5">Aspartyl/asparaginy/proline hydroxylase domain-containing protein</fullName>
    </submittedName>
</protein>
<feature type="domain" description="Aspartyl/asparaginy/proline hydroxylase" evidence="3">
    <location>
        <begin position="190"/>
        <end position="365"/>
    </location>
</feature>
<dbReference type="Proteomes" id="UP000887565">
    <property type="component" value="Unplaced"/>
</dbReference>
<name>A0A915IT92_ROMCU</name>
<organism evidence="4 5">
    <name type="scientific">Romanomermis culicivorax</name>
    <name type="common">Nematode worm</name>
    <dbReference type="NCBI Taxonomy" id="13658"/>
    <lineage>
        <taxon>Eukaryota</taxon>
        <taxon>Metazoa</taxon>
        <taxon>Ecdysozoa</taxon>
        <taxon>Nematoda</taxon>
        <taxon>Enoplea</taxon>
        <taxon>Dorylaimia</taxon>
        <taxon>Mermithida</taxon>
        <taxon>Mermithoidea</taxon>
        <taxon>Mermithidae</taxon>
        <taxon>Romanomermis</taxon>
    </lineage>
</organism>
<dbReference type="InterPro" id="IPR027443">
    <property type="entry name" value="IPNS-like_sf"/>
</dbReference>
<dbReference type="PANTHER" id="PTHR12366">
    <property type="entry name" value="ASPARTYL/ASPARAGINYL BETA-HYDROXYLASE"/>
    <property type="match status" value="1"/>
</dbReference>
<dbReference type="InterPro" id="IPR011990">
    <property type="entry name" value="TPR-like_helical_dom_sf"/>
</dbReference>
<dbReference type="InterPro" id="IPR019734">
    <property type="entry name" value="TPR_rpt"/>
</dbReference>
<dbReference type="OMA" id="YELGHKK"/>
<evidence type="ECO:0000259" key="3">
    <source>
        <dbReference type="Pfam" id="PF05118"/>
    </source>
</evidence>
<proteinExistence type="inferred from homology"/>
<dbReference type="Pfam" id="PF13181">
    <property type="entry name" value="TPR_8"/>
    <property type="match status" value="2"/>
</dbReference>
<dbReference type="GO" id="GO:0062101">
    <property type="term" value="F:peptidyl-aspartic acid 3-dioxygenase activity"/>
    <property type="evidence" value="ECO:0007669"/>
    <property type="project" value="InterPro"/>
</dbReference>
<dbReference type="InterPro" id="IPR007803">
    <property type="entry name" value="Asp/Arg/Pro-Hydrxlase"/>
</dbReference>
<evidence type="ECO:0000313" key="4">
    <source>
        <dbReference type="Proteomes" id="UP000887565"/>
    </source>
</evidence>
<feature type="repeat" description="TPR" evidence="2">
    <location>
        <begin position="50"/>
        <end position="83"/>
    </location>
</feature>
<dbReference type="PANTHER" id="PTHR12366:SF29">
    <property type="entry name" value="ASPARTYL BETA-HYDROXYLASE, ISOFORM L"/>
    <property type="match status" value="1"/>
</dbReference>
<dbReference type="AlphaFoldDB" id="A0A915IT92"/>
<keyword evidence="2" id="KW-0802">TPR repeat</keyword>
<sequence>MFQVLNLADVTDDLYMLCAERLVDRLQFRGWIKKSIKIQEATLSKFPQNVTLLKQYGLTFLILGQNERAEKIFKQVLKRDPENGHTLALYGFVLKISSENRLEESIDFLYKGVKSRDPQAQDARFYFHLGDALQRLDRTSEAYDVYEQGVRKGFFISKYQRSLYNVPNLKSRPWWSYAETTYEKYLKMFENEWKIIRDEALSLLDENRSQFKLEDERLTNKGDWRQFTLFVKGRKVAENCLRAPRTCSLASKIRPAATCTRGQIKFSLMRPGTKVWPHCGPTNCRLRAHLGLVVPSSSASAGRHSPRIRVANETRTWKSGRFIIFDDSFEHEVWYDDNNDNDNENSDQNLAPKFRLVLIVDFWHPDLTPEQISSLDPI</sequence>
<dbReference type="PROSITE" id="PS50005">
    <property type="entry name" value="TPR"/>
    <property type="match status" value="1"/>
</dbReference>
<evidence type="ECO:0000313" key="5">
    <source>
        <dbReference type="WBParaSite" id="nRc.2.0.1.t17257-RA"/>
    </source>
</evidence>
<dbReference type="Gene3D" id="1.25.40.10">
    <property type="entry name" value="Tetratricopeptide repeat domain"/>
    <property type="match status" value="2"/>
</dbReference>
<dbReference type="WBParaSite" id="nRc.2.0.1.t17257-RA">
    <property type="protein sequence ID" value="nRc.2.0.1.t17257-RA"/>
    <property type="gene ID" value="nRc.2.0.1.g17257"/>
</dbReference>